<dbReference type="Proteomes" id="UP000076871">
    <property type="component" value="Unassembled WGS sequence"/>
</dbReference>
<evidence type="ECO:0000256" key="1">
    <source>
        <dbReference type="SAM" id="MobiDB-lite"/>
    </source>
</evidence>
<organism evidence="2 3">
    <name type="scientific">Laetiporus sulphureus 93-53</name>
    <dbReference type="NCBI Taxonomy" id="1314785"/>
    <lineage>
        <taxon>Eukaryota</taxon>
        <taxon>Fungi</taxon>
        <taxon>Dikarya</taxon>
        <taxon>Basidiomycota</taxon>
        <taxon>Agaricomycotina</taxon>
        <taxon>Agaricomycetes</taxon>
        <taxon>Polyporales</taxon>
        <taxon>Laetiporus</taxon>
    </lineage>
</organism>
<dbReference type="AlphaFoldDB" id="A0A165H3L0"/>
<feature type="region of interest" description="Disordered" evidence="1">
    <location>
        <begin position="80"/>
        <end position="117"/>
    </location>
</feature>
<keyword evidence="3" id="KW-1185">Reference proteome</keyword>
<protein>
    <submittedName>
        <fullName evidence="2">Uncharacterized protein</fullName>
    </submittedName>
</protein>
<sequence length="117" mass="13234">MDSMWTKCDALDGQERRQTRMQASRHKDRTGQTRSESRANPQDAVGNTRCDRSSFQDGEAQARKAQESRIQCAELNTARVKTQGRETQNEERAGDLGLEIAKRRQKTGELEGVKPDP</sequence>
<dbReference type="InParanoid" id="A0A165H3L0"/>
<name>A0A165H3L0_9APHY</name>
<dbReference type="RefSeq" id="XP_040768937.1">
    <property type="nucleotide sequence ID" value="XM_040906795.1"/>
</dbReference>
<dbReference type="EMBL" id="KV427607">
    <property type="protein sequence ID" value="KZT11197.1"/>
    <property type="molecule type" value="Genomic_DNA"/>
</dbReference>
<accession>A0A165H3L0</accession>
<evidence type="ECO:0000313" key="2">
    <source>
        <dbReference type="EMBL" id="KZT11197.1"/>
    </source>
</evidence>
<dbReference type="GeneID" id="63823824"/>
<feature type="compositionally biased region" description="Basic and acidic residues" evidence="1">
    <location>
        <begin position="83"/>
        <end position="117"/>
    </location>
</feature>
<gene>
    <name evidence="2" type="ORF">LAESUDRAFT_710785</name>
</gene>
<evidence type="ECO:0000313" key="3">
    <source>
        <dbReference type="Proteomes" id="UP000076871"/>
    </source>
</evidence>
<reference evidence="2 3" key="1">
    <citation type="journal article" date="2016" name="Mol. Biol. Evol.">
        <title>Comparative Genomics of Early-Diverging Mushroom-Forming Fungi Provides Insights into the Origins of Lignocellulose Decay Capabilities.</title>
        <authorList>
            <person name="Nagy L.G."/>
            <person name="Riley R."/>
            <person name="Tritt A."/>
            <person name="Adam C."/>
            <person name="Daum C."/>
            <person name="Floudas D."/>
            <person name="Sun H."/>
            <person name="Yadav J.S."/>
            <person name="Pangilinan J."/>
            <person name="Larsson K.H."/>
            <person name="Matsuura K."/>
            <person name="Barry K."/>
            <person name="Labutti K."/>
            <person name="Kuo R."/>
            <person name="Ohm R.A."/>
            <person name="Bhattacharya S.S."/>
            <person name="Shirouzu T."/>
            <person name="Yoshinaga Y."/>
            <person name="Martin F.M."/>
            <person name="Grigoriev I.V."/>
            <person name="Hibbett D.S."/>
        </authorList>
    </citation>
    <scope>NUCLEOTIDE SEQUENCE [LARGE SCALE GENOMIC DNA]</scope>
    <source>
        <strain evidence="2 3">93-53</strain>
    </source>
</reference>
<feature type="compositionally biased region" description="Basic and acidic residues" evidence="1">
    <location>
        <begin position="9"/>
        <end position="18"/>
    </location>
</feature>
<proteinExistence type="predicted"/>
<feature type="region of interest" description="Disordered" evidence="1">
    <location>
        <begin position="1"/>
        <end position="68"/>
    </location>
</feature>
<feature type="compositionally biased region" description="Basic and acidic residues" evidence="1">
    <location>
        <begin position="49"/>
        <end position="67"/>
    </location>
</feature>